<gene>
    <name evidence="4" type="ORF">NE237_026215</name>
</gene>
<organism evidence="4 5">
    <name type="scientific">Protea cynaroides</name>
    <dbReference type="NCBI Taxonomy" id="273540"/>
    <lineage>
        <taxon>Eukaryota</taxon>
        <taxon>Viridiplantae</taxon>
        <taxon>Streptophyta</taxon>
        <taxon>Embryophyta</taxon>
        <taxon>Tracheophyta</taxon>
        <taxon>Spermatophyta</taxon>
        <taxon>Magnoliopsida</taxon>
        <taxon>Proteales</taxon>
        <taxon>Proteaceae</taxon>
        <taxon>Protea</taxon>
    </lineage>
</organism>
<feature type="repeat" description="PPR" evidence="2">
    <location>
        <begin position="521"/>
        <end position="555"/>
    </location>
</feature>
<feature type="repeat" description="PPR" evidence="2">
    <location>
        <begin position="265"/>
        <end position="295"/>
    </location>
</feature>
<dbReference type="GO" id="GO:0048731">
    <property type="term" value="P:system development"/>
    <property type="evidence" value="ECO:0007669"/>
    <property type="project" value="UniProtKB-ARBA"/>
</dbReference>
<dbReference type="NCBIfam" id="TIGR00756">
    <property type="entry name" value="PPR"/>
    <property type="match status" value="13"/>
</dbReference>
<dbReference type="FunFam" id="1.25.40.10:FF:000393">
    <property type="entry name" value="Pentatricopeptide repeat-containing protein At1g20230"/>
    <property type="match status" value="1"/>
</dbReference>
<dbReference type="Pfam" id="PF20431">
    <property type="entry name" value="E_motif"/>
    <property type="match status" value="1"/>
</dbReference>
<dbReference type="OrthoDB" id="1868231at2759"/>
<feature type="repeat" description="PPR" evidence="2">
    <location>
        <begin position="358"/>
        <end position="388"/>
    </location>
</feature>
<protein>
    <recommendedName>
        <fullName evidence="3">DYW domain-containing protein</fullName>
    </recommendedName>
</protein>
<dbReference type="FunFam" id="1.25.40.10:FF:000366">
    <property type="entry name" value="Pentatricopeptide (PPR) repeat-containing protein"/>
    <property type="match status" value="1"/>
</dbReference>
<dbReference type="Pfam" id="PF14432">
    <property type="entry name" value="DYW_deaminase"/>
    <property type="match status" value="1"/>
</dbReference>
<feature type="repeat" description="PPR" evidence="2">
    <location>
        <begin position="164"/>
        <end position="194"/>
    </location>
</feature>
<dbReference type="Pfam" id="PF12854">
    <property type="entry name" value="PPR_1"/>
    <property type="match status" value="1"/>
</dbReference>
<dbReference type="SUPFAM" id="SSF48452">
    <property type="entry name" value="TPR-like"/>
    <property type="match status" value="2"/>
</dbReference>
<accession>A0A9Q0K0A3</accession>
<feature type="repeat" description="PPR" evidence="2">
    <location>
        <begin position="490"/>
        <end position="520"/>
    </location>
</feature>
<keyword evidence="1" id="KW-0677">Repeat</keyword>
<dbReference type="PANTHER" id="PTHR47926">
    <property type="entry name" value="PENTATRICOPEPTIDE REPEAT-CONTAINING PROTEIN"/>
    <property type="match status" value="1"/>
</dbReference>
<dbReference type="GO" id="GO:0008270">
    <property type="term" value="F:zinc ion binding"/>
    <property type="evidence" value="ECO:0007669"/>
    <property type="project" value="InterPro"/>
</dbReference>
<evidence type="ECO:0000313" key="4">
    <source>
        <dbReference type="EMBL" id="KAJ4959104.1"/>
    </source>
</evidence>
<evidence type="ECO:0000259" key="3">
    <source>
        <dbReference type="Pfam" id="PF14432"/>
    </source>
</evidence>
<evidence type="ECO:0000256" key="2">
    <source>
        <dbReference type="PROSITE-ProRule" id="PRU00708"/>
    </source>
</evidence>
<dbReference type="GO" id="GO:0003723">
    <property type="term" value="F:RNA binding"/>
    <property type="evidence" value="ECO:0007669"/>
    <property type="project" value="InterPro"/>
</dbReference>
<feature type="repeat" description="PPR" evidence="2">
    <location>
        <begin position="102"/>
        <end position="136"/>
    </location>
</feature>
<dbReference type="Proteomes" id="UP001141806">
    <property type="component" value="Unassembled WGS sequence"/>
</dbReference>
<dbReference type="GO" id="GO:0009451">
    <property type="term" value="P:RNA modification"/>
    <property type="evidence" value="ECO:0007669"/>
    <property type="project" value="InterPro"/>
</dbReference>
<evidence type="ECO:0000256" key="1">
    <source>
        <dbReference type="ARBA" id="ARBA00022737"/>
    </source>
</evidence>
<evidence type="ECO:0000313" key="5">
    <source>
        <dbReference type="Proteomes" id="UP001141806"/>
    </source>
</evidence>
<feature type="repeat" description="PPR" evidence="2">
    <location>
        <begin position="71"/>
        <end position="101"/>
    </location>
</feature>
<name>A0A9Q0K0A3_9MAGN</name>
<feature type="repeat" description="PPR" evidence="2">
    <location>
        <begin position="296"/>
        <end position="330"/>
    </location>
</feature>
<feature type="domain" description="DYW" evidence="3">
    <location>
        <begin position="836"/>
        <end position="928"/>
    </location>
</feature>
<dbReference type="FunFam" id="1.25.40.10:FF:000125">
    <property type="entry name" value="Pentatricopeptide repeat-containing protein"/>
    <property type="match status" value="1"/>
</dbReference>
<dbReference type="FunFam" id="1.25.40.10:FF:002130">
    <property type="entry name" value="Pentatricopeptide repeat-containing protein mitochondrial"/>
    <property type="match status" value="1"/>
</dbReference>
<sequence length="928" mass="104890">MVLFRCRRSLLICRVAHYFLHHRRAFSAMAFQVCQRPENELYLCNSRIQELAKLGRVDEARQLFEGMIQRDAITWNCMINGYFQNGWINEAQALFDKFAGKNVKTWTTVVTGYAKNGKIEQARKVFELMPERNIISWNAMISGYVQNGDIESARHLFNELPEKDVVSWNTMITGYCHFGLMTEAHKLFDMILERNSVSWMVMISGYVHIGDYRKAWDIFLKMHCSGVRPDQPIFLSALSAINGLNNLKLIKNLQALAIKLNFEGDVVVGTAILNAYTRHGRLDYAEKFFEKMPERNEFSWTSMITAFSQYGRMDDAIALYKRIPEQSVASRTAMVTAYAQIGRIHEARVLFDGIQNPNVISWNAMVAGYAQNGMVDEANEIFMRIPMRNSASWAAMISGFAQNGESEEALKLLSEYHRLGAVPNDSSFTSALFACANIGAIEMGRQVHSLSIKAGCQFNSYVGNGLISMYAKCRKMEDVSHVFSKMRVRDTVSWNSLITGFSQNEMLDAARSTFDKMPKRDVVSWTAIISAYVQAGFEDVAFELFIDMLAGGTKPNASSLSTLLSTCASLAATKLGKQIHALIFKLGLDSDNFVGNALITMYLKCGCLDGFWVFEEMPERDIVTWNSILGGCAKNGFGREAIKIFEQMKTKSIFPDSSSFLGVLCACSHAGLINEGWHYFNSMSQDYGIMPLECHYACMVDLLGRAGHLYEAEAFIENMPIEPDSVVWAALLGACKIHKNVDLGQKVAERIFQMDPQNSGNYILLSNIYASLGMWGEVGEIRKLMKDRGVTKEPGISWIEIKNKLHSFRTEDKTNDQTEVIYSMLKELYGRLRETGYTPDTNLVLHDVEEEQKENALLYHSEKLAIVYGLLNTPNGIPIQIMKNLRTCGDCHTFTKYLSKITQREIVMRDGSRFHHFKDGSCSCGDYW</sequence>
<reference evidence="4" key="1">
    <citation type="journal article" date="2023" name="Plant J.">
        <title>The genome of the king protea, Protea cynaroides.</title>
        <authorList>
            <person name="Chang J."/>
            <person name="Duong T.A."/>
            <person name="Schoeman C."/>
            <person name="Ma X."/>
            <person name="Roodt D."/>
            <person name="Barker N."/>
            <person name="Li Z."/>
            <person name="Van de Peer Y."/>
            <person name="Mizrachi E."/>
        </authorList>
    </citation>
    <scope>NUCLEOTIDE SEQUENCE</scope>
    <source>
        <tissue evidence="4">Young leaves</tissue>
    </source>
</reference>
<dbReference type="Pfam" id="PF13041">
    <property type="entry name" value="PPR_2"/>
    <property type="match status" value="2"/>
</dbReference>
<feature type="repeat" description="PPR" evidence="2">
    <location>
        <begin position="621"/>
        <end position="655"/>
    </location>
</feature>
<dbReference type="AlphaFoldDB" id="A0A9Q0K0A3"/>
<keyword evidence="5" id="KW-1185">Reference proteome</keyword>
<comment type="caution">
    <text evidence="4">The sequence shown here is derived from an EMBL/GenBank/DDBJ whole genome shotgun (WGS) entry which is preliminary data.</text>
</comment>
<dbReference type="PROSITE" id="PS51375">
    <property type="entry name" value="PPR"/>
    <property type="match status" value="11"/>
</dbReference>
<dbReference type="InterPro" id="IPR046848">
    <property type="entry name" value="E_motif"/>
</dbReference>
<dbReference type="FunFam" id="1.25.40.10:FF:000031">
    <property type="entry name" value="Pentatricopeptide repeat-containing protein mitochondrial"/>
    <property type="match status" value="1"/>
</dbReference>
<dbReference type="Gene3D" id="1.25.40.10">
    <property type="entry name" value="Tetratricopeptide repeat domain"/>
    <property type="match status" value="7"/>
</dbReference>
<dbReference type="EMBL" id="JAMYWD010000010">
    <property type="protein sequence ID" value="KAJ4959104.1"/>
    <property type="molecule type" value="Genomic_DNA"/>
</dbReference>
<dbReference type="InterPro" id="IPR046960">
    <property type="entry name" value="PPR_At4g14850-like_plant"/>
</dbReference>
<feature type="repeat" description="PPR" evidence="2">
    <location>
        <begin position="195"/>
        <end position="229"/>
    </location>
</feature>
<proteinExistence type="predicted"/>
<feature type="repeat" description="PPR" evidence="2">
    <location>
        <begin position="389"/>
        <end position="423"/>
    </location>
</feature>
<dbReference type="PANTHER" id="PTHR47926:SF533">
    <property type="entry name" value="DYW DOMAIN-CONTAINING PROTEIN"/>
    <property type="match status" value="1"/>
</dbReference>
<dbReference type="InterPro" id="IPR011990">
    <property type="entry name" value="TPR-like_helical_dom_sf"/>
</dbReference>
<dbReference type="InterPro" id="IPR032867">
    <property type="entry name" value="DYW_dom"/>
</dbReference>
<dbReference type="Pfam" id="PF01535">
    <property type="entry name" value="PPR"/>
    <property type="match status" value="10"/>
</dbReference>
<dbReference type="InterPro" id="IPR002885">
    <property type="entry name" value="PPR_rpt"/>
</dbReference>